<sequence length="580" mass="67659">MSKEWNNTIYYIYFRFQKMNQVSHLKALCLKILVDLVWGSLEERTRDNKHSLEIDWNMEFLPIGSPRMESPLFSTAFIADSKIGLTRHTNFHANKLKLDLLLDFFNNIPDSLKLDIAHVMKKQYKSANIFHKVFFIEMGSDFFQIHGYLQSPSYTFTLIDMLCESGKKRIRKILSKECKFTEDYPYWKINSIVQIEKCITTFKNLRDFTDLSKSTADSTLKLLSKNCPFLKILNIPNSLVSDLGLAHLHAEDSVTTNLFELNINGTIVTPEGLYSTLTQLSELRRLECAIEQIAFSPIGKKKLNFSNMKWLRCFVSDSAIEQYLSINFYMLSKLFPNLELVVFYYTREIGLINVHFLRYMEHLTDINLGCLEHANTNLFTCIQHVSFEMPNVMKLSLDNFCNICLVSLFKHWPNLEYLHMKNLFCSACCHSRSCNDDFAHNLHHVVVENSLIPKHYLKLLATVETLALKSKNFINDFNEENSMHFGNHPIPLNRLSLISVDCNETSFDNAFAFGKWLLLHCSQLILLNLVNQEPRTDAINWFMRQQPKARITFQKILYKHKWFDDDVFTPCALCEAYKSF</sequence>
<protein>
    <submittedName>
        <fullName evidence="1">Uncharacterized protein</fullName>
    </submittedName>
</protein>
<dbReference type="SUPFAM" id="SSF52047">
    <property type="entry name" value="RNI-like"/>
    <property type="match status" value="1"/>
</dbReference>
<evidence type="ECO:0000313" key="2">
    <source>
        <dbReference type="Proteomes" id="UP000014500"/>
    </source>
</evidence>
<reference evidence="1" key="2">
    <citation type="submission" date="2015-02" db="UniProtKB">
        <authorList>
            <consortium name="EnsemblMetazoa"/>
        </authorList>
    </citation>
    <scope>IDENTIFICATION</scope>
</reference>
<dbReference type="Proteomes" id="UP000014500">
    <property type="component" value="Unassembled WGS sequence"/>
</dbReference>
<organism evidence="1 2">
    <name type="scientific">Strigamia maritima</name>
    <name type="common">European centipede</name>
    <name type="synonym">Geophilus maritimus</name>
    <dbReference type="NCBI Taxonomy" id="126957"/>
    <lineage>
        <taxon>Eukaryota</taxon>
        <taxon>Metazoa</taxon>
        <taxon>Ecdysozoa</taxon>
        <taxon>Arthropoda</taxon>
        <taxon>Myriapoda</taxon>
        <taxon>Chilopoda</taxon>
        <taxon>Pleurostigmophora</taxon>
        <taxon>Geophilomorpha</taxon>
        <taxon>Linotaeniidae</taxon>
        <taxon>Strigamia</taxon>
    </lineage>
</organism>
<dbReference type="HOGENOM" id="CLU_470377_0_0_1"/>
<dbReference type="EMBL" id="JH431840">
    <property type="status" value="NOT_ANNOTATED_CDS"/>
    <property type="molecule type" value="Genomic_DNA"/>
</dbReference>
<name>T1J468_STRMM</name>
<dbReference type="InterPro" id="IPR032675">
    <property type="entry name" value="LRR_dom_sf"/>
</dbReference>
<dbReference type="Gene3D" id="3.80.10.10">
    <property type="entry name" value="Ribonuclease Inhibitor"/>
    <property type="match status" value="1"/>
</dbReference>
<reference evidence="2" key="1">
    <citation type="submission" date="2011-05" db="EMBL/GenBank/DDBJ databases">
        <authorList>
            <person name="Richards S.R."/>
            <person name="Qu J."/>
            <person name="Jiang H."/>
            <person name="Jhangiani S.N."/>
            <person name="Agravi P."/>
            <person name="Goodspeed R."/>
            <person name="Gross S."/>
            <person name="Mandapat C."/>
            <person name="Jackson L."/>
            <person name="Mathew T."/>
            <person name="Pu L."/>
            <person name="Thornton R."/>
            <person name="Saada N."/>
            <person name="Wilczek-Boney K.B."/>
            <person name="Lee S."/>
            <person name="Kovar C."/>
            <person name="Wu Y."/>
            <person name="Scherer S.E."/>
            <person name="Worley K.C."/>
            <person name="Muzny D.M."/>
            <person name="Gibbs R."/>
        </authorList>
    </citation>
    <scope>NUCLEOTIDE SEQUENCE</scope>
    <source>
        <strain evidence="2">Brora</strain>
    </source>
</reference>
<proteinExistence type="predicted"/>
<accession>T1J468</accession>
<dbReference type="AlphaFoldDB" id="T1J468"/>
<dbReference type="EnsemblMetazoa" id="SMAR008399-RA">
    <property type="protein sequence ID" value="SMAR008399-PA"/>
    <property type="gene ID" value="SMAR008399"/>
</dbReference>
<evidence type="ECO:0000313" key="1">
    <source>
        <dbReference type="EnsemblMetazoa" id="SMAR008399-PA"/>
    </source>
</evidence>
<keyword evidence="2" id="KW-1185">Reference proteome</keyword>